<dbReference type="InterPro" id="IPR027302">
    <property type="entry name" value="Gln_synth_N_conserv_site"/>
</dbReference>
<evidence type="ECO:0000256" key="6">
    <source>
        <dbReference type="RuleBase" id="RU000384"/>
    </source>
</evidence>
<comment type="similarity">
    <text evidence="1 5 6">Belongs to the glutamine synthetase family.</text>
</comment>
<evidence type="ECO:0000256" key="4">
    <source>
        <dbReference type="ARBA" id="ARBA00022840"/>
    </source>
</evidence>
<dbReference type="GO" id="GO:0005524">
    <property type="term" value="F:ATP binding"/>
    <property type="evidence" value="ECO:0007669"/>
    <property type="project" value="UniProtKB-KW"/>
</dbReference>
<dbReference type="PROSITE" id="PS00180">
    <property type="entry name" value="GLNA_1"/>
    <property type="match status" value="1"/>
</dbReference>
<dbReference type="PROSITE" id="PS51987">
    <property type="entry name" value="GS_CATALYTIC"/>
    <property type="match status" value="1"/>
</dbReference>
<accession>A0A1V1PBI8</accession>
<organism evidence="8 9">
    <name type="scientific">Candidatus Magnetoglobus multicellularis str. Araruama</name>
    <dbReference type="NCBI Taxonomy" id="890399"/>
    <lineage>
        <taxon>Bacteria</taxon>
        <taxon>Pseudomonadati</taxon>
        <taxon>Thermodesulfobacteriota</taxon>
        <taxon>Desulfobacteria</taxon>
        <taxon>Desulfobacterales</taxon>
        <taxon>Desulfobacteraceae</taxon>
        <taxon>Candidatus Magnetoglobus</taxon>
    </lineage>
</organism>
<dbReference type="EMBL" id="ATBP01000177">
    <property type="protein sequence ID" value="ETR72170.1"/>
    <property type="molecule type" value="Genomic_DNA"/>
</dbReference>
<comment type="caution">
    <text evidence="8">The sequence shown here is derived from an EMBL/GenBank/DDBJ whole genome shotgun (WGS) entry which is preliminary data.</text>
</comment>
<dbReference type="Pfam" id="PF03951">
    <property type="entry name" value="Gln-synt_N"/>
    <property type="match status" value="1"/>
</dbReference>
<dbReference type="PANTHER" id="PTHR43785:SF12">
    <property type="entry name" value="TYPE-1 GLUTAMINE SYNTHETASE 2"/>
    <property type="match status" value="1"/>
</dbReference>
<dbReference type="InterPro" id="IPR008147">
    <property type="entry name" value="Gln_synt_N"/>
</dbReference>
<keyword evidence="4" id="KW-0067">ATP-binding</keyword>
<dbReference type="Gene3D" id="3.10.20.70">
    <property type="entry name" value="Glutamine synthetase, N-terminal domain"/>
    <property type="match status" value="1"/>
</dbReference>
<evidence type="ECO:0000256" key="3">
    <source>
        <dbReference type="ARBA" id="ARBA00022741"/>
    </source>
</evidence>
<evidence type="ECO:0000256" key="1">
    <source>
        <dbReference type="ARBA" id="ARBA00009897"/>
    </source>
</evidence>
<keyword evidence="2" id="KW-0436">Ligase</keyword>
<feature type="domain" description="GS catalytic" evidence="7">
    <location>
        <begin position="79"/>
        <end position="420"/>
    </location>
</feature>
<gene>
    <name evidence="8" type="ORF">OMM_07670</name>
</gene>
<name>A0A1V1PBI8_9BACT</name>
<evidence type="ECO:0000313" key="9">
    <source>
        <dbReference type="Proteomes" id="UP000189670"/>
    </source>
</evidence>
<dbReference type="Pfam" id="PF00120">
    <property type="entry name" value="Gln-synt_C"/>
    <property type="match status" value="1"/>
</dbReference>
<dbReference type="SMART" id="SM01230">
    <property type="entry name" value="Gln-synt_C"/>
    <property type="match status" value="1"/>
</dbReference>
<dbReference type="InterPro" id="IPR008146">
    <property type="entry name" value="Gln_synth_cat_dom"/>
</dbReference>
<dbReference type="GO" id="GO:0006542">
    <property type="term" value="P:glutamine biosynthetic process"/>
    <property type="evidence" value="ECO:0007669"/>
    <property type="project" value="InterPro"/>
</dbReference>
<dbReference type="Proteomes" id="UP000189670">
    <property type="component" value="Unassembled WGS sequence"/>
</dbReference>
<evidence type="ECO:0000256" key="2">
    <source>
        <dbReference type="ARBA" id="ARBA00022598"/>
    </source>
</evidence>
<reference evidence="9" key="1">
    <citation type="submission" date="2012-11" db="EMBL/GenBank/DDBJ databases">
        <authorList>
            <person name="Lucero-Rivera Y.E."/>
            <person name="Tovar-Ramirez D."/>
        </authorList>
    </citation>
    <scope>NUCLEOTIDE SEQUENCE [LARGE SCALE GENOMIC DNA]</scope>
    <source>
        <strain evidence="9">Araruama</strain>
    </source>
</reference>
<dbReference type="SUPFAM" id="SSF54368">
    <property type="entry name" value="Glutamine synthetase, N-terminal domain"/>
    <property type="match status" value="1"/>
</dbReference>
<evidence type="ECO:0000313" key="8">
    <source>
        <dbReference type="EMBL" id="ETR72170.1"/>
    </source>
</evidence>
<proteinExistence type="inferred from homology"/>
<protein>
    <submittedName>
        <fullName evidence="8">Glutamine synthetase</fullName>
    </submittedName>
</protein>
<evidence type="ECO:0000256" key="5">
    <source>
        <dbReference type="PROSITE-ProRule" id="PRU01331"/>
    </source>
</evidence>
<evidence type="ECO:0000259" key="7">
    <source>
        <dbReference type="PROSITE" id="PS51987"/>
    </source>
</evidence>
<dbReference type="Gene3D" id="3.30.590.10">
    <property type="entry name" value="Glutamine synthetase/guanido kinase, catalytic domain"/>
    <property type="match status" value="1"/>
</dbReference>
<dbReference type="InterPro" id="IPR014746">
    <property type="entry name" value="Gln_synth/guanido_kin_cat_dom"/>
</dbReference>
<dbReference type="GO" id="GO:0004356">
    <property type="term" value="F:glutamine synthetase activity"/>
    <property type="evidence" value="ECO:0007669"/>
    <property type="project" value="InterPro"/>
</dbReference>
<dbReference type="PANTHER" id="PTHR43785">
    <property type="entry name" value="GAMMA-GLUTAMYLPUTRESCINE SYNTHETASE"/>
    <property type="match status" value="1"/>
</dbReference>
<sequence>MNGRVMSLSVNYQNMDRIFENGVGFDGSSIAGYATVEQSDRILYPVPDSFHSVRFNNENVGFFIGEIRNEHGKRAKADPRAVLERVIADAEAEYGYRFIAGPEHEFFLLSGDEFNLTNGEFGEEVHSDKAGYFHSTPHDKGEFIRNKIVEVLQNCGINYEKAHHEVTPSQHEINLEPVDPLKAADRTILFTYVTQKIAVQHGLYATFMPKPFDGLNRNALHIHLSMQNQSGENIFYDSSSNCNISQIARYFIGGILKYARETSIVMASTFNSYKAYIADREAPIVRGWGFRNRSSMVRVPYSISPDNTRIELRNPDPGGNIYLQLAAYIAMGLQGIKEEIDCGDPDIKSTYTTNAQKTVWNTKYLPKSLFEALVEAERSSFLTDLLGERLYNNFMELKINDWEDHRTHITPREHKKYLNI</sequence>
<dbReference type="AlphaFoldDB" id="A0A1V1PBI8"/>
<keyword evidence="3" id="KW-0547">Nucleotide-binding</keyword>
<dbReference type="SUPFAM" id="SSF55931">
    <property type="entry name" value="Glutamine synthetase/guanido kinase"/>
    <property type="match status" value="1"/>
</dbReference>
<dbReference type="InterPro" id="IPR036651">
    <property type="entry name" value="Gln_synt_N_sf"/>
</dbReference>